<dbReference type="InterPro" id="IPR036291">
    <property type="entry name" value="NAD(P)-bd_dom_sf"/>
</dbReference>
<dbReference type="EMBL" id="FOAF01000007">
    <property type="protein sequence ID" value="SEM07205.1"/>
    <property type="molecule type" value="Genomic_DNA"/>
</dbReference>
<evidence type="ECO:0000256" key="1">
    <source>
        <dbReference type="ARBA" id="ARBA00009353"/>
    </source>
</evidence>
<proteinExistence type="inferred from homology"/>
<evidence type="ECO:0000259" key="2">
    <source>
        <dbReference type="Pfam" id="PF01370"/>
    </source>
</evidence>
<dbReference type="STRING" id="407022.SAMN05661044_04131"/>
<dbReference type="OrthoDB" id="9801773at2"/>
<keyword evidence="5" id="KW-1185">Reference proteome</keyword>
<dbReference type="SUPFAM" id="SSF51735">
    <property type="entry name" value="NAD(P)-binding Rossmann-fold domains"/>
    <property type="match status" value="1"/>
</dbReference>
<dbReference type="NCBIfam" id="TIGR01777">
    <property type="entry name" value="yfcH"/>
    <property type="match status" value="1"/>
</dbReference>
<dbReference type="Proteomes" id="UP000199421">
    <property type="component" value="Unassembled WGS sequence"/>
</dbReference>
<dbReference type="InterPro" id="IPR013549">
    <property type="entry name" value="DUF1731"/>
</dbReference>
<dbReference type="AlphaFoldDB" id="A0A1H7VE67"/>
<dbReference type="Gene3D" id="3.40.50.720">
    <property type="entry name" value="NAD(P)-binding Rossmann-like Domain"/>
    <property type="match status" value="1"/>
</dbReference>
<dbReference type="InterPro" id="IPR010099">
    <property type="entry name" value="SDR39U1"/>
</dbReference>
<sequence>MQRILISGTTGLIGKALIKALINKGYIVNALVRKPQADTKNIHYFTWNVEDGIIDKTCIEDVDAIIHLAGANISKKPWSRNVRSAILKSRTDSIALIYSLLASGNHQVKTVVSASATGYYGNRAEELLTEEKPPADDFLGQTCLAWEQAVANGKSYGLRTVALRCGMVLTEEGGALPVLTKPISLGFGAALGNGKQYIPWIHLADAVAMYVFALEHLGLNGAYNMVAPQIITNHQLNQEIAKKLGKPLWLPPIPAFILRGILGKMSAIVLDSTKVSAERIINAGFKFKYPTLREALTATYAETRAK</sequence>
<dbReference type="PANTHER" id="PTHR11092:SF0">
    <property type="entry name" value="EPIMERASE FAMILY PROTEIN SDR39U1"/>
    <property type="match status" value="1"/>
</dbReference>
<organism evidence="4 5">
    <name type="scientific">Olivibacter domesticus</name>
    <name type="common">Pseudosphingobacterium domesticum</name>
    <dbReference type="NCBI Taxonomy" id="407022"/>
    <lineage>
        <taxon>Bacteria</taxon>
        <taxon>Pseudomonadati</taxon>
        <taxon>Bacteroidota</taxon>
        <taxon>Sphingobacteriia</taxon>
        <taxon>Sphingobacteriales</taxon>
        <taxon>Sphingobacteriaceae</taxon>
        <taxon>Olivibacter</taxon>
    </lineage>
</organism>
<evidence type="ECO:0000259" key="3">
    <source>
        <dbReference type="Pfam" id="PF08338"/>
    </source>
</evidence>
<dbReference type="InterPro" id="IPR001509">
    <property type="entry name" value="Epimerase_deHydtase"/>
</dbReference>
<gene>
    <name evidence="4" type="ORF">SAMN05661044_04131</name>
</gene>
<evidence type="ECO:0000313" key="5">
    <source>
        <dbReference type="Proteomes" id="UP000199421"/>
    </source>
</evidence>
<evidence type="ECO:0000313" key="4">
    <source>
        <dbReference type="EMBL" id="SEM07205.1"/>
    </source>
</evidence>
<dbReference type="PANTHER" id="PTHR11092">
    <property type="entry name" value="SUGAR NUCLEOTIDE EPIMERASE RELATED"/>
    <property type="match status" value="1"/>
</dbReference>
<dbReference type="Pfam" id="PF08338">
    <property type="entry name" value="DUF1731"/>
    <property type="match status" value="1"/>
</dbReference>
<name>A0A1H7VE67_OLID1</name>
<comment type="similarity">
    <text evidence="1">Belongs to the NAD(P)-dependent epimerase/dehydratase family. SDR39U1 subfamily.</text>
</comment>
<protein>
    <recommendedName>
        <fullName evidence="6">TIGR01777 family protein</fullName>
    </recommendedName>
</protein>
<evidence type="ECO:0008006" key="6">
    <source>
        <dbReference type="Google" id="ProtNLM"/>
    </source>
</evidence>
<accession>A0A1H7VE67</accession>
<feature type="domain" description="NAD-dependent epimerase/dehydratase" evidence="2">
    <location>
        <begin position="4"/>
        <end position="224"/>
    </location>
</feature>
<dbReference type="Pfam" id="PF01370">
    <property type="entry name" value="Epimerase"/>
    <property type="match status" value="1"/>
</dbReference>
<reference evidence="5" key="1">
    <citation type="submission" date="2016-10" db="EMBL/GenBank/DDBJ databases">
        <authorList>
            <person name="Varghese N."/>
            <person name="Submissions S."/>
        </authorList>
    </citation>
    <scope>NUCLEOTIDE SEQUENCE [LARGE SCALE GENOMIC DNA]</scope>
    <source>
        <strain evidence="5">DSM 18733</strain>
    </source>
</reference>
<dbReference type="RefSeq" id="WP_093328292.1">
    <property type="nucleotide sequence ID" value="NZ_FOAF01000007.1"/>
</dbReference>
<feature type="domain" description="DUF1731" evidence="3">
    <location>
        <begin position="253"/>
        <end position="298"/>
    </location>
</feature>